<feature type="domain" description="AB hydrolase-1" evidence="1">
    <location>
        <begin position="113"/>
        <end position="261"/>
    </location>
</feature>
<sequence length="391" mass="41790">MNSLGSISSYGALNTSGIASPAFSYSTGGKAVCVSGTIDVPVVATTVEVLYKGPANNYELTEFITNFLRRESDTFATSIGGTNTVSDTFAIYSKLCVPADPPETTKDLTSIQILTHGGTLDHTYWDFAPGYSYVDAAAVKGYATFSYDRLGAAKSAHPDPWQVVQAPLQVEIAHALVQKLKSGKIGGIAFQKVVGVGHSLGAALTQGVSRLHPDDFDAVALTGHSAFSEGGGTGFAAAAQQIANTLPDRSEFKKLPNGYFTLGPGPQTLQFAFFYYPHFDTNIFAKEFETRQTNAIGETLTLGGIYLPTTFTKPVQILNGQQDWFYCQGNCLAHGGDVTADALAIFYPDRDASKSQAMTIPDMGHNINLHYGRLEAFEKTLNFISGSGIKP</sequence>
<protein>
    <submittedName>
        <fullName evidence="2">Catalytic protein</fullName>
    </submittedName>
</protein>
<dbReference type="Proteomes" id="UP000799428">
    <property type="component" value="Unassembled WGS sequence"/>
</dbReference>
<accession>A0A6G1K0I1</accession>
<reference evidence="2" key="1">
    <citation type="journal article" date="2020" name="Stud. Mycol.">
        <title>101 Dothideomycetes genomes: a test case for predicting lifestyles and emergence of pathogens.</title>
        <authorList>
            <person name="Haridas S."/>
            <person name="Albert R."/>
            <person name="Binder M."/>
            <person name="Bloem J."/>
            <person name="Labutti K."/>
            <person name="Salamov A."/>
            <person name="Andreopoulos B."/>
            <person name="Baker S."/>
            <person name="Barry K."/>
            <person name="Bills G."/>
            <person name="Bluhm B."/>
            <person name="Cannon C."/>
            <person name="Castanera R."/>
            <person name="Culley D."/>
            <person name="Daum C."/>
            <person name="Ezra D."/>
            <person name="Gonzalez J."/>
            <person name="Henrissat B."/>
            <person name="Kuo A."/>
            <person name="Liang C."/>
            <person name="Lipzen A."/>
            <person name="Lutzoni F."/>
            <person name="Magnuson J."/>
            <person name="Mondo S."/>
            <person name="Nolan M."/>
            <person name="Ohm R."/>
            <person name="Pangilinan J."/>
            <person name="Park H.-J."/>
            <person name="Ramirez L."/>
            <person name="Alfaro M."/>
            <person name="Sun H."/>
            <person name="Tritt A."/>
            <person name="Yoshinaga Y."/>
            <person name="Zwiers L.-H."/>
            <person name="Turgeon B."/>
            <person name="Goodwin S."/>
            <person name="Spatafora J."/>
            <person name="Crous P."/>
            <person name="Grigoriev I."/>
        </authorList>
    </citation>
    <scope>NUCLEOTIDE SEQUENCE</scope>
    <source>
        <strain evidence="2">CBS 279.74</strain>
    </source>
</reference>
<dbReference type="InterPro" id="IPR029058">
    <property type="entry name" value="AB_hydrolase_fold"/>
</dbReference>
<evidence type="ECO:0000313" key="2">
    <source>
        <dbReference type="EMBL" id="KAF2706113.1"/>
    </source>
</evidence>
<dbReference type="Gene3D" id="3.40.50.1820">
    <property type="entry name" value="alpha/beta hydrolase"/>
    <property type="match status" value="1"/>
</dbReference>
<dbReference type="InterPro" id="IPR000073">
    <property type="entry name" value="AB_hydrolase_1"/>
</dbReference>
<evidence type="ECO:0000259" key="1">
    <source>
        <dbReference type="Pfam" id="PF12697"/>
    </source>
</evidence>
<organism evidence="2 3">
    <name type="scientific">Pleomassaria siparia CBS 279.74</name>
    <dbReference type="NCBI Taxonomy" id="1314801"/>
    <lineage>
        <taxon>Eukaryota</taxon>
        <taxon>Fungi</taxon>
        <taxon>Dikarya</taxon>
        <taxon>Ascomycota</taxon>
        <taxon>Pezizomycotina</taxon>
        <taxon>Dothideomycetes</taxon>
        <taxon>Pleosporomycetidae</taxon>
        <taxon>Pleosporales</taxon>
        <taxon>Pleomassariaceae</taxon>
        <taxon>Pleomassaria</taxon>
    </lineage>
</organism>
<dbReference type="Pfam" id="PF12697">
    <property type="entry name" value="Abhydrolase_6"/>
    <property type="match status" value="1"/>
</dbReference>
<proteinExistence type="predicted"/>
<keyword evidence="3" id="KW-1185">Reference proteome</keyword>
<gene>
    <name evidence="2" type="ORF">K504DRAFT_386547</name>
</gene>
<dbReference type="OrthoDB" id="190201at2759"/>
<evidence type="ECO:0000313" key="3">
    <source>
        <dbReference type="Proteomes" id="UP000799428"/>
    </source>
</evidence>
<dbReference type="AlphaFoldDB" id="A0A6G1K0I1"/>
<dbReference type="EMBL" id="MU005776">
    <property type="protein sequence ID" value="KAF2706113.1"/>
    <property type="molecule type" value="Genomic_DNA"/>
</dbReference>
<name>A0A6G1K0I1_9PLEO</name>
<dbReference type="SUPFAM" id="SSF53474">
    <property type="entry name" value="alpha/beta-Hydrolases"/>
    <property type="match status" value="1"/>
</dbReference>